<accession>A0A7M1AZQ9</accession>
<dbReference type="Proteomes" id="UP000593910">
    <property type="component" value="Chromosome"/>
</dbReference>
<feature type="chain" id="PRO_5032543912" evidence="1">
    <location>
        <begin position="18"/>
        <end position="127"/>
    </location>
</feature>
<proteinExistence type="predicted"/>
<dbReference type="AlphaFoldDB" id="A0A7M1AZQ9"/>
<keyword evidence="3" id="KW-1185">Reference proteome</keyword>
<evidence type="ECO:0000256" key="1">
    <source>
        <dbReference type="SAM" id="SignalP"/>
    </source>
</evidence>
<gene>
    <name evidence="2" type="ORF">FJR03_09890</name>
</gene>
<reference evidence="2 3" key="1">
    <citation type="submission" date="2019-06" db="EMBL/GenBank/DDBJ databases">
        <title>Sulfurimonas gotlandica sp. nov., a chemoautotrophic and psychrotolerant epsilonproteobacterium isolated from a pelagic redoxcline, and an emended description of the genus Sulfurimonas.</title>
        <authorList>
            <person name="Wang S."/>
            <person name="Jiang L."/>
            <person name="Shao Z."/>
        </authorList>
    </citation>
    <scope>NUCLEOTIDE SEQUENCE [LARGE SCALE GENOMIC DNA]</scope>
    <source>
        <strain evidence="2 3">B2</strain>
    </source>
</reference>
<evidence type="ECO:0000313" key="3">
    <source>
        <dbReference type="Proteomes" id="UP000593910"/>
    </source>
</evidence>
<dbReference type="EMBL" id="CP041165">
    <property type="protein sequence ID" value="QOP42028.1"/>
    <property type="molecule type" value="Genomic_DNA"/>
</dbReference>
<name>A0A7M1AZQ9_9BACT</name>
<protein>
    <submittedName>
        <fullName evidence="2">Cytochrome C</fullName>
    </submittedName>
</protein>
<organism evidence="2 3">
    <name type="scientific">Sulfurimonas marina</name>
    <dbReference type="NCBI Taxonomy" id="2590551"/>
    <lineage>
        <taxon>Bacteria</taxon>
        <taxon>Pseudomonadati</taxon>
        <taxon>Campylobacterota</taxon>
        <taxon>Epsilonproteobacteria</taxon>
        <taxon>Campylobacterales</taxon>
        <taxon>Sulfurimonadaceae</taxon>
        <taxon>Sulfurimonas</taxon>
    </lineage>
</organism>
<keyword evidence="1" id="KW-0732">Signal</keyword>
<feature type="signal peptide" evidence="1">
    <location>
        <begin position="1"/>
        <end position="17"/>
    </location>
</feature>
<dbReference type="KEGG" id="smax:FJR03_09890"/>
<dbReference type="RefSeq" id="WP_193113349.1">
    <property type="nucleotide sequence ID" value="NZ_CP041165.1"/>
</dbReference>
<evidence type="ECO:0000313" key="2">
    <source>
        <dbReference type="EMBL" id="QOP42028.1"/>
    </source>
</evidence>
<sequence length="127" mass="14241">MKKLMLALAFTSVAAFAADTTITATMQLMDRGMQQVQRGFMYNSKSEILKGIDTLKNSDAIFKTVDVTTFIPNNKKVRVTQNITNNLSEDLEVLRKAIENNEFTTATEKYGKVLNDCVACHTVIRGW</sequence>